<reference evidence="2 3" key="1">
    <citation type="submission" date="2020-08" db="EMBL/GenBank/DDBJ databases">
        <title>The genome sequence of type strain Novosphingobium piscinae KCTC 42194.</title>
        <authorList>
            <person name="Liu Y."/>
        </authorList>
    </citation>
    <scope>NUCLEOTIDE SEQUENCE [LARGE SCALE GENOMIC DNA]</scope>
    <source>
        <strain evidence="2 3">KCTC 42194</strain>
    </source>
</reference>
<evidence type="ECO:0000256" key="1">
    <source>
        <dbReference type="SAM" id="Phobius"/>
    </source>
</evidence>
<keyword evidence="1" id="KW-1133">Transmembrane helix</keyword>
<dbReference type="RefSeq" id="WP_185679340.1">
    <property type="nucleotide sequence ID" value="NZ_JACLAX010000008.1"/>
</dbReference>
<name>A0A7X1KQ67_9SPHN</name>
<accession>A0A7X1KQ67</accession>
<dbReference type="EMBL" id="JACLAX010000008">
    <property type="protein sequence ID" value="MBC2669477.1"/>
    <property type="molecule type" value="Genomic_DNA"/>
</dbReference>
<gene>
    <name evidence="2" type="ORF">H7F53_10010</name>
</gene>
<sequence>MTPRLPDGDTIVAMAGLVMSLFLVSRSSALQQLSGQRRVVYAVVWAVLIGALAALAARFGG</sequence>
<organism evidence="2 3">
    <name type="scientific">Novosphingobium piscinae</name>
    <dbReference type="NCBI Taxonomy" id="1507448"/>
    <lineage>
        <taxon>Bacteria</taxon>
        <taxon>Pseudomonadati</taxon>
        <taxon>Pseudomonadota</taxon>
        <taxon>Alphaproteobacteria</taxon>
        <taxon>Sphingomonadales</taxon>
        <taxon>Sphingomonadaceae</taxon>
        <taxon>Novosphingobium</taxon>
    </lineage>
</organism>
<dbReference type="Proteomes" id="UP000551327">
    <property type="component" value="Unassembled WGS sequence"/>
</dbReference>
<keyword evidence="1" id="KW-0472">Membrane</keyword>
<protein>
    <submittedName>
        <fullName evidence="2">Uncharacterized protein</fullName>
    </submittedName>
</protein>
<evidence type="ECO:0000313" key="2">
    <source>
        <dbReference type="EMBL" id="MBC2669477.1"/>
    </source>
</evidence>
<keyword evidence="1" id="KW-0812">Transmembrane</keyword>
<evidence type="ECO:0000313" key="3">
    <source>
        <dbReference type="Proteomes" id="UP000551327"/>
    </source>
</evidence>
<feature type="transmembrane region" description="Helical" evidence="1">
    <location>
        <begin position="39"/>
        <end position="57"/>
    </location>
</feature>
<keyword evidence="3" id="KW-1185">Reference proteome</keyword>
<dbReference type="AlphaFoldDB" id="A0A7X1KQ67"/>
<proteinExistence type="predicted"/>
<comment type="caution">
    <text evidence="2">The sequence shown here is derived from an EMBL/GenBank/DDBJ whole genome shotgun (WGS) entry which is preliminary data.</text>
</comment>